<keyword evidence="4" id="KW-1185">Reference proteome</keyword>
<dbReference type="InterPro" id="IPR055214">
    <property type="entry name" value="PTP-NADK"/>
</dbReference>
<evidence type="ECO:0000259" key="2">
    <source>
        <dbReference type="Pfam" id="PF22741"/>
    </source>
</evidence>
<comment type="caution">
    <text evidence="3">The sequence shown here is derived from an EMBL/GenBank/DDBJ whole genome shotgun (WGS) entry which is preliminary data.</text>
</comment>
<sequence length="227" mass="27176">MSQKNKWNINNPKERREAWMHALFYKDHNFINYFRDNLYEIAPGVYRGAQPTMGQLKKLRDKLGIKTIVNLKNENRDSAYFLFEEERCKELGLKLVNVRISSRSVPNTDQLIEYKRVLEEEMDKPALIHCKAGADRTSHFCTLYQYFIEKRKMKDTDQLRFFPYGYMKSSGAGILKCYYDLFSDYEEKNPDANLIEWSKRIDPKKFRAEFKANKLTNFLYDNVLRRE</sequence>
<protein>
    <recommendedName>
        <fullName evidence="2">DSP-PTPase phosphatase fused to NAD+ Kinase domain-containing protein</fullName>
    </recommendedName>
</protein>
<reference evidence="3 4" key="1">
    <citation type="submission" date="2019-05" db="EMBL/GenBank/DDBJ databases">
        <title>Arcobacter sp. nov., isolated from sea sediment.</title>
        <authorList>
            <person name="Kim W."/>
        </authorList>
    </citation>
    <scope>NUCLEOTIDE SEQUENCE [LARGE SCALE GENOMIC DNA]</scope>
    <source>
        <strain evidence="3 4">CAU 1517</strain>
    </source>
</reference>
<dbReference type="GO" id="GO:0016791">
    <property type="term" value="F:phosphatase activity"/>
    <property type="evidence" value="ECO:0007669"/>
    <property type="project" value="TreeGrafter"/>
</dbReference>
<comment type="similarity">
    <text evidence="1">Belongs to the protein-tyrosine phosphatase family.</text>
</comment>
<name>A0A5R8XZK9_9BACT</name>
<dbReference type="PROSITE" id="PS00383">
    <property type="entry name" value="TYR_PHOSPHATASE_1"/>
    <property type="match status" value="1"/>
</dbReference>
<feature type="domain" description="DSP-PTPase phosphatase fused to NAD+ Kinase" evidence="2">
    <location>
        <begin position="45"/>
        <end position="154"/>
    </location>
</feature>
<dbReference type="PANTHER" id="PTHR31126:SF72">
    <property type="entry name" value="DUAL SPECIFICITY PROTEIN PHOSPHATASE TPBA"/>
    <property type="match status" value="1"/>
</dbReference>
<dbReference type="Gene3D" id="3.90.190.10">
    <property type="entry name" value="Protein tyrosine phosphatase superfamily"/>
    <property type="match status" value="1"/>
</dbReference>
<evidence type="ECO:0000313" key="3">
    <source>
        <dbReference type="EMBL" id="TLP37657.1"/>
    </source>
</evidence>
<dbReference type="RefSeq" id="WP_138152837.1">
    <property type="nucleotide sequence ID" value="NZ_CBDDKQ010000004.1"/>
</dbReference>
<dbReference type="SUPFAM" id="SSF52799">
    <property type="entry name" value="(Phosphotyrosine protein) phosphatases II"/>
    <property type="match status" value="1"/>
</dbReference>
<dbReference type="PANTHER" id="PTHR31126">
    <property type="entry name" value="TYROSINE-PROTEIN PHOSPHATASE"/>
    <property type="match status" value="1"/>
</dbReference>
<dbReference type="EMBL" id="VANU01000004">
    <property type="protein sequence ID" value="TLP37657.1"/>
    <property type="molecule type" value="Genomic_DNA"/>
</dbReference>
<dbReference type="InterPro" id="IPR016130">
    <property type="entry name" value="Tyr_Pase_AS"/>
</dbReference>
<evidence type="ECO:0000256" key="1">
    <source>
        <dbReference type="ARBA" id="ARBA00009580"/>
    </source>
</evidence>
<evidence type="ECO:0000313" key="4">
    <source>
        <dbReference type="Proteomes" id="UP000308901"/>
    </source>
</evidence>
<proteinExistence type="inferred from homology"/>
<dbReference type="Proteomes" id="UP000308901">
    <property type="component" value="Unassembled WGS sequence"/>
</dbReference>
<dbReference type="AlphaFoldDB" id="A0A5R8XZK9"/>
<dbReference type="InterPro" id="IPR029021">
    <property type="entry name" value="Prot-tyrosine_phosphatase-like"/>
</dbReference>
<gene>
    <name evidence="3" type="ORF">FDK22_10080</name>
</gene>
<accession>A0A5R8XZK9</accession>
<dbReference type="Pfam" id="PF22741">
    <property type="entry name" value="PTP-NADK"/>
    <property type="match status" value="1"/>
</dbReference>
<dbReference type="OrthoDB" id="9814896at2"/>
<organism evidence="3 4">
    <name type="scientific">Arcobacter arenosus</name>
    <dbReference type="NCBI Taxonomy" id="2576037"/>
    <lineage>
        <taxon>Bacteria</taxon>
        <taxon>Pseudomonadati</taxon>
        <taxon>Campylobacterota</taxon>
        <taxon>Epsilonproteobacteria</taxon>
        <taxon>Campylobacterales</taxon>
        <taxon>Arcobacteraceae</taxon>
        <taxon>Arcobacter</taxon>
    </lineage>
</organism>